<evidence type="ECO:0000313" key="1">
    <source>
        <dbReference type="EMBL" id="AEV98604.1"/>
    </source>
</evidence>
<dbReference type="STRING" id="700598.Niako_2251"/>
<protein>
    <submittedName>
        <fullName evidence="1">Resolvase domain protein</fullName>
    </submittedName>
</protein>
<accession>G8TJ71</accession>
<sequence length="151" mass="17301">MPSLIPGRVTSFKLRDTLQSNLAIVDAKIEELEENYYVDKKVPAETYDRLMIKLAKEKKQILDNLAGSNMESSNLKDTFEWAINISLELPLLWDSGRVGVKENLQKMVFPKGISYYHKNGIFLTDEVNEVFQPIPRLNCISESDKNKQGIH</sequence>
<dbReference type="Proteomes" id="UP000005438">
    <property type="component" value="Chromosome"/>
</dbReference>
<gene>
    <name evidence="1" type="ordered locus">Niako_2251</name>
</gene>
<proteinExistence type="predicted"/>
<dbReference type="KEGG" id="nko:Niako_2251"/>
<dbReference type="AlphaFoldDB" id="G8TJ71"/>
<name>G8TJ71_NIAKG</name>
<dbReference type="EMBL" id="CP003178">
    <property type="protein sequence ID" value="AEV98604.1"/>
    <property type="molecule type" value="Genomic_DNA"/>
</dbReference>
<dbReference type="eggNOG" id="COG1961">
    <property type="taxonomic scope" value="Bacteria"/>
</dbReference>
<organism evidence="1 2">
    <name type="scientific">Niastella koreensis (strain DSM 17620 / KACC 11465 / NBRC 106392 / GR20-10)</name>
    <dbReference type="NCBI Taxonomy" id="700598"/>
    <lineage>
        <taxon>Bacteria</taxon>
        <taxon>Pseudomonadati</taxon>
        <taxon>Bacteroidota</taxon>
        <taxon>Chitinophagia</taxon>
        <taxon>Chitinophagales</taxon>
        <taxon>Chitinophagaceae</taxon>
        <taxon>Niastella</taxon>
    </lineage>
</organism>
<reference evidence="1 2" key="1">
    <citation type="submission" date="2011-12" db="EMBL/GenBank/DDBJ databases">
        <title>The complete genome of Niastella koreensis GR20-10.</title>
        <authorList>
            <consortium name="US DOE Joint Genome Institute (JGI-PGF)"/>
            <person name="Lucas S."/>
            <person name="Han J."/>
            <person name="Lapidus A."/>
            <person name="Bruce D."/>
            <person name="Goodwin L."/>
            <person name="Pitluck S."/>
            <person name="Peters L."/>
            <person name="Kyrpides N."/>
            <person name="Mavromatis K."/>
            <person name="Ivanova N."/>
            <person name="Mikhailova N."/>
            <person name="Davenport K."/>
            <person name="Saunders E."/>
            <person name="Detter J.C."/>
            <person name="Tapia R."/>
            <person name="Han C."/>
            <person name="Land M."/>
            <person name="Hauser L."/>
            <person name="Markowitz V."/>
            <person name="Cheng J.-F."/>
            <person name="Hugenholtz P."/>
            <person name="Woyke T."/>
            <person name="Wu D."/>
            <person name="Tindall B."/>
            <person name="Pomrenke H."/>
            <person name="Brambilla E."/>
            <person name="Klenk H.-P."/>
            <person name="Eisen J.A."/>
        </authorList>
    </citation>
    <scope>NUCLEOTIDE SEQUENCE [LARGE SCALE GENOMIC DNA]</scope>
    <source>
        <strain evidence="2">DSM 17620 / KACC 11465 / NBRC 106392 / GR20-10</strain>
    </source>
</reference>
<dbReference type="HOGENOM" id="CLU_1729448_0_0_10"/>
<evidence type="ECO:0000313" key="2">
    <source>
        <dbReference type="Proteomes" id="UP000005438"/>
    </source>
</evidence>